<dbReference type="GO" id="GO:0046872">
    <property type="term" value="F:metal ion binding"/>
    <property type="evidence" value="ECO:0007669"/>
    <property type="project" value="UniProtKB-KW"/>
</dbReference>
<dbReference type="UniPathway" id="UPA00392"/>
<comment type="function">
    <text evidence="7">Catalyzes the base-exchange of a guanine (G) residue with the queuine precursor 7-aminomethyl-7-deazaguanine (PreQ1) at position 34 (anticodon wobble position) in tRNAs with GU(N) anticodons (tRNA-Asp, -Asn, -His and -Tyr). Catalysis occurs through a double-displacement mechanism. The nucleophile active site attacks the C1' of nucleotide 34 to detach the guanine base from the RNA, forming a covalent enzyme-RNA intermediate. The proton acceptor active site deprotonates the incoming PreQ1, allowing a nucleophilic attack on the C1' of the ribose to form the product. After dissociation, two additional enzymatic reactions on the tRNA convert PreQ1 to queuine (Q), resulting in the hypermodified nucleoside queuosine (7-(((4,5-cis-dihydroxy-2-cyclopenten-1-yl)amino)methyl)-7-deazaguanosine).</text>
</comment>
<dbReference type="RefSeq" id="WP_085852303.1">
    <property type="nucleotide sequence ID" value="NZ_FOPF01000001.1"/>
</dbReference>
<comment type="caution">
    <text evidence="7">Lacks conserved residue(s) required for the propagation of feature annotation.</text>
</comment>
<dbReference type="AlphaFoldDB" id="A0A1Y5RCV3"/>
<sequence>MTEFHFTLHATDGAARTGRIDTPRGEIRTPAFMPVGTAATVKAMLPESVRETGADILLGNTYHLMLRPGAERVARLGGLHRFMNWDRPILTDSGGFQVMSLAELRKLDEDGVTFRSHIDGSKHRLSPETSMEIQRLLGSDIVMAFDECPALPADRERIASSMRLSMRWAARSRAAFGDRPGHALFGIQQGGLERDLRAESAEALREIGFEGYAIGGLAVGEGQEAMFGCLDYAPGMLPEDKPRYLMGVGKPDDIVGAVKRGVDMMDCVLPSRSGRTGQAWTRRGQVNIKNARHADDPRPLDEHCTCPACRSYSRAYLHHVFRAGEMISGMLLTWHNLHYFQEIMAGMRAAISEGRFAAWEADFHATRAEGDIEPL</sequence>
<dbReference type="OrthoDB" id="9805417at2"/>
<dbReference type="EMBL" id="FWFV01000001">
    <property type="protein sequence ID" value="SLN14591.1"/>
    <property type="molecule type" value="Genomic_DNA"/>
</dbReference>
<dbReference type="Proteomes" id="UP000193870">
    <property type="component" value="Unassembled WGS sequence"/>
</dbReference>
<accession>A0A1Y5RCV3</accession>
<evidence type="ECO:0000313" key="9">
    <source>
        <dbReference type="EMBL" id="SLN14591.1"/>
    </source>
</evidence>
<feature type="binding site" evidence="7">
    <location>
        <position position="306"/>
    </location>
    <ligand>
        <name>Zn(2+)</name>
        <dbReference type="ChEBI" id="CHEBI:29105"/>
    </ligand>
</feature>
<dbReference type="HAMAP" id="MF_00168">
    <property type="entry name" value="Q_tRNA_Tgt"/>
    <property type="match status" value="1"/>
</dbReference>
<comment type="pathway">
    <text evidence="1 7">tRNA modification; tRNA-queuosine biosynthesis.</text>
</comment>
<feature type="binding site" evidence="7">
    <location>
        <position position="309"/>
    </location>
    <ligand>
        <name>Zn(2+)</name>
        <dbReference type="ChEBI" id="CHEBI:29105"/>
    </ligand>
</feature>
<evidence type="ECO:0000256" key="1">
    <source>
        <dbReference type="ARBA" id="ARBA00004691"/>
    </source>
</evidence>
<feature type="binding site" evidence="7">
    <location>
        <position position="189"/>
    </location>
    <ligand>
        <name>substrate</name>
    </ligand>
</feature>
<feature type="active site" description="Nucleophile" evidence="7">
    <location>
        <position position="266"/>
    </location>
</feature>
<dbReference type="GO" id="GO:0005829">
    <property type="term" value="C:cytosol"/>
    <property type="evidence" value="ECO:0007669"/>
    <property type="project" value="TreeGrafter"/>
</dbReference>
<keyword evidence="10" id="KW-1185">Reference proteome</keyword>
<feature type="region of interest" description="RNA binding" evidence="7">
    <location>
        <begin position="247"/>
        <end position="253"/>
    </location>
</feature>
<dbReference type="InterPro" id="IPR004803">
    <property type="entry name" value="TGT"/>
</dbReference>
<feature type="binding site" evidence="7">
    <location>
        <position position="146"/>
    </location>
    <ligand>
        <name>substrate</name>
    </ligand>
</feature>
<comment type="subunit">
    <text evidence="7">Homodimer. Within each dimer, one monomer is responsible for RNA recognition and catalysis, while the other monomer binds to the replacement base PreQ1.</text>
</comment>
<keyword evidence="5 7" id="KW-0671">Queuosine biosynthesis</keyword>
<keyword evidence="3 7" id="KW-0808">Transferase</keyword>
<evidence type="ECO:0000259" key="8">
    <source>
        <dbReference type="Pfam" id="PF01702"/>
    </source>
</evidence>
<dbReference type="NCBIfam" id="TIGR00449">
    <property type="entry name" value="tgt_general"/>
    <property type="match status" value="1"/>
</dbReference>
<dbReference type="NCBIfam" id="TIGR00430">
    <property type="entry name" value="Q_tRNA_tgt"/>
    <property type="match status" value="1"/>
</dbReference>
<dbReference type="STRING" id="315423.SAMN04488020_101261"/>
<dbReference type="GO" id="GO:0008616">
    <property type="term" value="P:tRNA queuosine(34) biosynthetic process"/>
    <property type="evidence" value="ECO:0007669"/>
    <property type="project" value="UniProtKB-UniRule"/>
</dbReference>
<keyword evidence="4 7" id="KW-0819">tRNA processing</keyword>
<evidence type="ECO:0000256" key="4">
    <source>
        <dbReference type="ARBA" id="ARBA00022694"/>
    </source>
</evidence>
<name>A0A1Y5RCV3_9RHOB</name>
<keyword evidence="7" id="KW-0862">Zinc</keyword>
<feature type="active site" description="Proton acceptor" evidence="7">
    <location>
        <position position="92"/>
    </location>
</feature>
<evidence type="ECO:0000256" key="6">
    <source>
        <dbReference type="ARBA" id="ARBA00050112"/>
    </source>
</evidence>
<proteinExistence type="inferred from homology"/>
<dbReference type="Gene3D" id="3.20.20.105">
    <property type="entry name" value="Queuine tRNA-ribosyltransferase-like"/>
    <property type="match status" value="1"/>
</dbReference>
<dbReference type="FunFam" id="3.20.20.105:FF:000001">
    <property type="entry name" value="Queuine tRNA-ribosyltransferase"/>
    <property type="match status" value="1"/>
</dbReference>
<evidence type="ECO:0000313" key="10">
    <source>
        <dbReference type="Proteomes" id="UP000193870"/>
    </source>
</evidence>
<dbReference type="GO" id="GO:0008479">
    <property type="term" value="F:tRNA-guanosine(34) queuine transglycosylase activity"/>
    <property type="evidence" value="ECO:0007669"/>
    <property type="project" value="UniProtKB-UniRule"/>
</dbReference>
<evidence type="ECO:0000256" key="5">
    <source>
        <dbReference type="ARBA" id="ARBA00022785"/>
    </source>
</evidence>
<evidence type="ECO:0000256" key="7">
    <source>
        <dbReference type="HAMAP-Rule" id="MF_00168"/>
    </source>
</evidence>
<dbReference type="InterPro" id="IPR002616">
    <property type="entry name" value="tRNA_ribo_trans-like"/>
</dbReference>
<feature type="binding site" evidence="7">
    <location>
        <position position="216"/>
    </location>
    <ligand>
        <name>substrate</name>
    </ligand>
</feature>
<keyword evidence="2 7" id="KW-0328">Glycosyltransferase</keyword>
<dbReference type="Pfam" id="PF01702">
    <property type="entry name" value="TGT"/>
    <property type="match status" value="1"/>
</dbReference>
<gene>
    <name evidence="7 9" type="primary">tgt</name>
    <name evidence="9" type="ORF">PAM7066_00262</name>
</gene>
<comment type="catalytic activity">
    <reaction evidence="6 7">
        <text>7-aminomethyl-7-carbaguanine + guanosine(34) in tRNA = 7-aminomethyl-7-carbaguanosine(34) in tRNA + guanine</text>
        <dbReference type="Rhea" id="RHEA:24104"/>
        <dbReference type="Rhea" id="RHEA-COMP:10341"/>
        <dbReference type="Rhea" id="RHEA-COMP:10342"/>
        <dbReference type="ChEBI" id="CHEBI:16235"/>
        <dbReference type="ChEBI" id="CHEBI:58703"/>
        <dbReference type="ChEBI" id="CHEBI:74269"/>
        <dbReference type="ChEBI" id="CHEBI:82833"/>
        <dbReference type="EC" id="2.4.2.29"/>
    </reaction>
</comment>
<feature type="domain" description="tRNA-guanine(15) transglycosylase-like" evidence="8">
    <location>
        <begin position="14"/>
        <end position="367"/>
    </location>
</feature>
<evidence type="ECO:0000256" key="2">
    <source>
        <dbReference type="ARBA" id="ARBA00022676"/>
    </source>
</evidence>
<feature type="binding site" evidence="7">
    <location>
        <begin position="92"/>
        <end position="96"/>
    </location>
    <ligand>
        <name>substrate</name>
    </ligand>
</feature>
<dbReference type="InterPro" id="IPR050076">
    <property type="entry name" value="ArchSynthase1/Queuine_TRR"/>
</dbReference>
<comment type="similarity">
    <text evidence="7">Belongs to the queuine tRNA-ribosyltransferase family.</text>
</comment>
<reference evidence="9 10" key="1">
    <citation type="submission" date="2017-03" db="EMBL/GenBank/DDBJ databases">
        <authorList>
            <person name="Afonso C.L."/>
            <person name="Miller P.J."/>
            <person name="Scott M.A."/>
            <person name="Spackman E."/>
            <person name="Goraichik I."/>
            <person name="Dimitrov K.M."/>
            <person name="Suarez D.L."/>
            <person name="Swayne D.E."/>
        </authorList>
    </citation>
    <scope>NUCLEOTIDE SEQUENCE [LARGE SCALE GENOMIC DNA]</scope>
    <source>
        <strain evidence="9 10">CECT 7066</strain>
    </source>
</reference>
<feature type="binding site" evidence="7">
    <location>
        <position position="304"/>
    </location>
    <ligand>
        <name>Zn(2+)</name>
        <dbReference type="ChEBI" id="CHEBI:29105"/>
    </ligand>
</feature>
<protein>
    <recommendedName>
        <fullName evidence="7">Queuine tRNA-ribosyltransferase</fullName>
        <ecNumber evidence="7">2.4.2.29</ecNumber>
    </recommendedName>
    <alternativeName>
        <fullName evidence="7">Guanine insertion enzyme</fullName>
    </alternativeName>
    <alternativeName>
        <fullName evidence="7">tRNA-guanine transglycosylase</fullName>
    </alternativeName>
</protein>
<organism evidence="9 10">
    <name type="scientific">Palleronia marisminoris</name>
    <dbReference type="NCBI Taxonomy" id="315423"/>
    <lineage>
        <taxon>Bacteria</taxon>
        <taxon>Pseudomonadati</taxon>
        <taxon>Pseudomonadota</taxon>
        <taxon>Alphaproteobacteria</taxon>
        <taxon>Rhodobacterales</taxon>
        <taxon>Roseobacteraceae</taxon>
        <taxon>Palleronia</taxon>
    </lineage>
</organism>
<dbReference type="EC" id="2.4.2.29" evidence="7"/>
<keyword evidence="7" id="KW-0479">Metal-binding</keyword>
<comment type="cofactor">
    <cofactor evidence="7">
        <name>Zn(2+)</name>
        <dbReference type="ChEBI" id="CHEBI:29105"/>
    </cofactor>
    <text evidence="7">Binds 1 zinc ion per subunit.</text>
</comment>
<dbReference type="PANTHER" id="PTHR46499:SF1">
    <property type="entry name" value="QUEUINE TRNA-RIBOSYLTRANSFERASE"/>
    <property type="match status" value="1"/>
</dbReference>
<dbReference type="InterPro" id="IPR036511">
    <property type="entry name" value="TGT-like_sf"/>
</dbReference>
<evidence type="ECO:0000256" key="3">
    <source>
        <dbReference type="ARBA" id="ARBA00022679"/>
    </source>
</evidence>
<feature type="binding site" evidence="7">
    <location>
        <position position="335"/>
    </location>
    <ligand>
        <name>Zn(2+)</name>
        <dbReference type="ChEBI" id="CHEBI:29105"/>
    </ligand>
</feature>
<dbReference type="SUPFAM" id="SSF51713">
    <property type="entry name" value="tRNA-guanine transglycosylase"/>
    <property type="match status" value="1"/>
</dbReference>
<dbReference type="PANTHER" id="PTHR46499">
    <property type="entry name" value="QUEUINE TRNA-RIBOSYLTRANSFERASE"/>
    <property type="match status" value="1"/>
</dbReference>